<keyword evidence="3" id="KW-1185">Reference proteome</keyword>
<feature type="transmembrane region" description="Helical" evidence="1">
    <location>
        <begin position="103"/>
        <end position="121"/>
    </location>
</feature>
<name>A0A1G5ZZV4_EUBOX</name>
<evidence type="ECO:0008006" key="4">
    <source>
        <dbReference type="Google" id="ProtNLM"/>
    </source>
</evidence>
<keyword evidence="1" id="KW-0472">Membrane</keyword>
<evidence type="ECO:0000313" key="3">
    <source>
        <dbReference type="Proteomes" id="UP000199228"/>
    </source>
</evidence>
<dbReference type="AlphaFoldDB" id="A0A1G5ZZV4"/>
<keyword evidence="1" id="KW-0812">Transmembrane</keyword>
<dbReference type="STRING" id="1732.SAMN02910417_00059"/>
<feature type="transmembrane region" description="Helical" evidence="1">
    <location>
        <begin position="56"/>
        <end position="74"/>
    </location>
</feature>
<dbReference type="Proteomes" id="UP000199228">
    <property type="component" value="Unassembled WGS sequence"/>
</dbReference>
<sequence>MWEMLLNENTKIIVWIILLVIASIQDLRWHSIHVAIPLVAGCAGVLLQIVCAKEAGFTIVSGIIVGMVFVGISLRTGGKIGLGDALMIMAAACYFSGERFLWLLMAAGGLSLVGFWILHLTKHKQREIPFLPFLLGGSVVAICI</sequence>
<dbReference type="Gene3D" id="1.20.120.1220">
    <property type="match status" value="1"/>
</dbReference>
<feature type="transmembrane region" description="Helical" evidence="1">
    <location>
        <begin position="34"/>
        <end position="50"/>
    </location>
</feature>
<dbReference type="RefSeq" id="WP_143010201.1">
    <property type="nucleotide sequence ID" value="NZ_FMXR01000004.1"/>
</dbReference>
<organism evidence="2 3">
    <name type="scientific">Eubacterium oxidoreducens</name>
    <dbReference type="NCBI Taxonomy" id="1732"/>
    <lineage>
        <taxon>Bacteria</taxon>
        <taxon>Bacillati</taxon>
        <taxon>Bacillota</taxon>
        <taxon>Clostridia</taxon>
        <taxon>Eubacteriales</taxon>
        <taxon>Eubacteriaceae</taxon>
        <taxon>Eubacterium</taxon>
    </lineage>
</organism>
<dbReference type="EMBL" id="FMXR01000004">
    <property type="protein sequence ID" value="SDB01739.1"/>
    <property type="molecule type" value="Genomic_DNA"/>
</dbReference>
<accession>A0A1G5ZZV4</accession>
<dbReference type="OrthoDB" id="2057245at2"/>
<proteinExistence type="predicted"/>
<evidence type="ECO:0000256" key="1">
    <source>
        <dbReference type="SAM" id="Phobius"/>
    </source>
</evidence>
<keyword evidence="1" id="KW-1133">Transmembrane helix</keyword>
<evidence type="ECO:0000313" key="2">
    <source>
        <dbReference type="EMBL" id="SDB01739.1"/>
    </source>
</evidence>
<reference evidence="2 3" key="1">
    <citation type="submission" date="2016-10" db="EMBL/GenBank/DDBJ databases">
        <authorList>
            <person name="de Groot N.N."/>
        </authorList>
    </citation>
    <scope>NUCLEOTIDE SEQUENCE [LARGE SCALE GENOMIC DNA]</scope>
    <source>
        <strain evidence="2 3">DSM 3217</strain>
    </source>
</reference>
<gene>
    <name evidence="2" type="ORF">SAMN02910417_00059</name>
</gene>
<feature type="transmembrane region" description="Helical" evidence="1">
    <location>
        <begin position="12"/>
        <end position="27"/>
    </location>
</feature>
<protein>
    <recommendedName>
        <fullName evidence="4">Leader peptidase (Prepilin peptidase) / N-methyltransferase</fullName>
    </recommendedName>
</protein>